<evidence type="ECO:0000313" key="2">
    <source>
        <dbReference type="EMBL" id="MDH6280192.1"/>
    </source>
</evidence>
<dbReference type="Pfam" id="PF25191">
    <property type="entry name" value="DUF7832"/>
    <property type="match status" value="1"/>
</dbReference>
<dbReference type="Proteomes" id="UP001160334">
    <property type="component" value="Unassembled WGS sequence"/>
</dbReference>
<dbReference type="InterPro" id="IPR057154">
    <property type="entry name" value="DUF7832"/>
</dbReference>
<comment type="caution">
    <text evidence="2">The sequence shown here is derived from an EMBL/GenBank/DDBJ whole genome shotgun (WGS) entry which is preliminary data.</text>
</comment>
<gene>
    <name evidence="2" type="ORF">M2280_001404</name>
</gene>
<organism evidence="2 3">
    <name type="scientific">Prescottella agglutinans</name>
    <dbReference type="NCBI Taxonomy" id="1644129"/>
    <lineage>
        <taxon>Bacteria</taxon>
        <taxon>Bacillati</taxon>
        <taxon>Actinomycetota</taxon>
        <taxon>Actinomycetes</taxon>
        <taxon>Mycobacteriales</taxon>
        <taxon>Nocardiaceae</taxon>
        <taxon>Prescottella</taxon>
    </lineage>
</organism>
<reference evidence="2 3" key="1">
    <citation type="submission" date="2023-04" db="EMBL/GenBank/DDBJ databases">
        <title>Forest soil microbial communities from Buena Vista Peninsula, Colon Province, Panama.</title>
        <authorList>
            <person name="Bouskill N."/>
        </authorList>
    </citation>
    <scope>NUCLEOTIDE SEQUENCE [LARGE SCALE GENOMIC DNA]</scope>
    <source>
        <strain evidence="2 3">CFH S0262</strain>
    </source>
</reference>
<name>A0ABT6M7B9_9NOCA</name>
<dbReference type="RefSeq" id="WP_280759547.1">
    <property type="nucleotide sequence ID" value="NZ_JARXVC010000003.1"/>
</dbReference>
<accession>A0ABT6M7B9</accession>
<feature type="domain" description="DUF7832" evidence="1">
    <location>
        <begin position="7"/>
        <end position="119"/>
    </location>
</feature>
<evidence type="ECO:0000313" key="3">
    <source>
        <dbReference type="Proteomes" id="UP001160334"/>
    </source>
</evidence>
<keyword evidence="3" id="KW-1185">Reference proteome</keyword>
<dbReference type="EMBL" id="JARXVC010000003">
    <property type="protein sequence ID" value="MDH6280192.1"/>
    <property type="molecule type" value="Genomic_DNA"/>
</dbReference>
<proteinExistence type="predicted"/>
<sequence length="150" mass="16829">MTDSMTKYDDADWHYGGTFPEDLPNAAGGTHIGMFVTWCLLSGFAGEDVEDELEPLESRETTPGAYLMDVLDEKFVSDDLTADGNAFAVAYYAGENDDSRYIADYVDAFGTTAADIYRVEDSWETYDVIAERIDVRFRDWVDAGRPRFLA</sequence>
<evidence type="ECO:0000259" key="1">
    <source>
        <dbReference type="Pfam" id="PF25191"/>
    </source>
</evidence>
<protein>
    <recommendedName>
        <fullName evidence="1">DUF7832 domain-containing protein</fullName>
    </recommendedName>
</protein>